<dbReference type="InterPro" id="IPR036291">
    <property type="entry name" value="NAD(P)-bd_dom_sf"/>
</dbReference>
<protein>
    <recommendedName>
        <fullName evidence="3">Enoyl reductase (ER) domain-containing protein</fullName>
    </recommendedName>
</protein>
<dbReference type="InterPro" id="IPR013149">
    <property type="entry name" value="ADH-like_C"/>
</dbReference>
<dbReference type="VEuPathDB" id="FungiDB:PV10_03124"/>
<dbReference type="Proteomes" id="UP000288859">
    <property type="component" value="Unassembled WGS sequence"/>
</dbReference>
<dbReference type="SUPFAM" id="SSF50129">
    <property type="entry name" value="GroES-like"/>
    <property type="match status" value="1"/>
</dbReference>
<comment type="caution">
    <text evidence="4">The sequence shown here is derived from an EMBL/GenBank/DDBJ whole genome shotgun (WGS) entry which is preliminary data.</text>
</comment>
<dbReference type="InterPro" id="IPR020843">
    <property type="entry name" value="ER"/>
</dbReference>
<evidence type="ECO:0000313" key="4">
    <source>
        <dbReference type="EMBL" id="RVX68667.1"/>
    </source>
</evidence>
<dbReference type="Pfam" id="PF08240">
    <property type="entry name" value="ADH_N"/>
    <property type="match status" value="1"/>
</dbReference>
<evidence type="ECO:0000313" key="5">
    <source>
        <dbReference type="Proteomes" id="UP000288859"/>
    </source>
</evidence>
<dbReference type="Pfam" id="PF00107">
    <property type="entry name" value="ADH_zinc_N"/>
    <property type="match status" value="1"/>
</dbReference>
<dbReference type="PANTHER" id="PTHR45348">
    <property type="entry name" value="HYPOTHETICAL OXIDOREDUCTASE (EUROFUNG)"/>
    <property type="match status" value="1"/>
</dbReference>
<dbReference type="PANTHER" id="PTHR45348:SF2">
    <property type="entry name" value="ZINC-TYPE ALCOHOL DEHYDROGENASE-LIKE PROTEIN C2E1P3.01"/>
    <property type="match status" value="1"/>
</dbReference>
<dbReference type="InterPro" id="IPR013154">
    <property type="entry name" value="ADH-like_N"/>
</dbReference>
<feature type="domain" description="Enoyl reductase (ER)" evidence="3">
    <location>
        <begin position="9"/>
        <end position="340"/>
    </location>
</feature>
<sequence>MSNQHIIIKAPGDAQIEQVPAPELKDDYILVATRAVALNPSDWKHVDFMASPGARVGCDYAGVIEAIGKGVTKKFTIGDRITGPCYGANAMNHDTGSFGQHIIVKGDVQIPIPHNLSFEEAATLGIGLTTAAQALYQNLGLPLPDSDTKANFPILIYSGSTATGALAIQLAKLSGATVISTCSPRNMQYVKAAGADIVLDYNSPTVGEDIKKAANGDLRYALDCVSIESTSVICASAMSASGGKLALLQPVPDEPLHRINPDVATRMTIAYTVLGETIKAGPHEVPGQEQDFQFGKKFWELARSLLEQGKLKVHTPNVNPTGSGLQGVLKGLDCMRKGEVSGSKWVYTIP</sequence>
<keyword evidence="2" id="KW-0560">Oxidoreductase</keyword>
<comment type="similarity">
    <text evidence="1">Belongs to the zinc-containing alcohol dehydrogenase family.</text>
</comment>
<dbReference type="SUPFAM" id="SSF51735">
    <property type="entry name" value="NAD(P)-binding Rossmann-fold domains"/>
    <property type="match status" value="1"/>
</dbReference>
<dbReference type="SMART" id="SM00829">
    <property type="entry name" value="PKS_ER"/>
    <property type="match status" value="1"/>
</dbReference>
<evidence type="ECO:0000256" key="2">
    <source>
        <dbReference type="ARBA" id="ARBA00023002"/>
    </source>
</evidence>
<dbReference type="CDD" id="cd08249">
    <property type="entry name" value="enoyl_reductase_like"/>
    <property type="match status" value="1"/>
</dbReference>
<accession>A0A438MZF4</accession>
<evidence type="ECO:0000256" key="1">
    <source>
        <dbReference type="ARBA" id="ARBA00008072"/>
    </source>
</evidence>
<dbReference type="InterPro" id="IPR011032">
    <property type="entry name" value="GroES-like_sf"/>
</dbReference>
<evidence type="ECO:0000259" key="3">
    <source>
        <dbReference type="SMART" id="SM00829"/>
    </source>
</evidence>
<proteinExistence type="inferred from homology"/>
<dbReference type="AlphaFoldDB" id="A0A438MZF4"/>
<dbReference type="Gene3D" id="3.90.180.10">
    <property type="entry name" value="Medium-chain alcohol dehydrogenases, catalytic domain"/>
    <property type="match status" value="1"/>
</dbReference>
<dbReference type="EMBL" id="NAJM01000036">
    <property type="protein sequence ID" value="RVX68667.1"/>
    <property type="molecule type" value="Genomic_DNA"/>
</dbReference>
<organism evidence="4 5">
    <name type="scientific">Exophiala mesophila</name>
    <name type="common">Black yeast-like fungus</name>
    <dbReference type="NCBI Taxonomy" id="212818"/>
    <lineage>
        <taxon>Eukaryota</taxon>
        <taxon>Fungi</taxon>
        <taxon>Dikarya</taxon>
        <taxon>Ascomycota</taxon>
        <taxon>Pezizomycotina</taxon>
        <taxon>Eurotiomycetes</taxon>
        <taxon>Chaetothyriomycetidae</taxon>
        <taxon>Chaetothyriales</taxon>
        <taxon>Herpotrichiellaceae</taxon>
        <taxon>Exophiala</taxon>
    </lineage>
</organism>
<name>A0A438MZF4_EXOME</name>
<dbReference type="InterPro" id="IPR047122">
    <property type="entry name" value="Trans-enoyl_RdTase-like"/>
</dbReference>
<dbReference type="OrthoDB" id="48317at2759"/>
<gene>
    <name evidence="4" type="ORF">B0A52_07094</name>
</gene>
<reference evidence="4 5" key="1">
    <citation type="submission" date="2017-03" db="EMBL/GenBank/DDBJ databases">
        <title>Genomes of endolithic fungi from Antarctica.</title>
        <authorList>
            <person name="Coleine C."/>
            <person name="Masonjones S."/>
            <person name="Stajich J.E."/>
        </authorList>
    </citation>
    <scope>NUCLEOTIDE SEQUENCE [LARGE SCALE GENOMIC DNA]</scope>
    <source>
        <strain evidence="4 5">CCFEE 6314</strain>
    </source>
</reference>
<dbReference type="GO" id="GO:0016651">
    <property type="term" value="F:oxidoreductase activity, acting on NAD(P)H"/>
    <property type="evidence" value="ECO:0007669"/>
    <property type="project" value="InterPro"/>
</dbReference>
<dbReference type="Gene3D" id="3.40.50.720">
    <property type="entry name" value="NAD(P)-binding Rossmann-like Domain"/>
    <property type="match status" value="1"/>
</dbReference>